<comment type="caution">
    <text evidence="7">The sequence shown here is derived from an EMBL/GenBank/DDBJ whole genome shotgun (WGS) entry which is preliminary data.</text>
</comment>
<evidence type="ECO:0000256" key="1">
    <source>
        <dbReference type="ARBA" id="ARBA00004167"/>
    </source>
</evidence>
<comment type="subcellular location">
    <subcellularLocation>
        <location evidence="1">Membrane</location>
        <topology evidence="1">Single-pass membrane protein</topology>
    </subcellularLocation>
</comment>
<evidence type="ECO:0000256" key="2">
    <source>
        <dbReference type="ARBA" id="ARBA00023136"/>
    </source>
</evidence>
<dbReference type="Pfam" id="PF07679">
    <property type="entry name" value="I-set"/>
    <property type="match status" value="1"/>
</dbReference>
<evidence type="ECO:0000313" key="7">
    <source>
        <dbReference type="EMBL" id="KAK9498254.1"/>
    </source>
</evidence>
<feature type="compositionally biased region" description="Polar residues" evidence="4">
    <location>
        <begin position="632"/>
        <end position="641"/>
    </location>
</feature>
<dbReference type="EMBL" id="JAPXFL010000013">
    <property type="protein sequence ID" value="KAK9498254.1"/>
    <property type="molecule type" value="Genomic_DNA"/>
</dbReference>
<dbReference type="Gene3D" id="2.60.40.10">
    <property type="entry name" value="Immunoglobulins"/>
    <property type="match status" value="4"/>
</dbReference>
<feature type="domain" description="Ig-like" evidence="6">
    <location>
        <begin position="10"/>
        <end position="108"/>
    </location>
</feature>
<dbReference type="AlphaFoldDB" id="A0AAW1CL62"/>
<keyword evidence="5" id="KW-0812">Transmembrane</keyword>
<dbReference type="InterPro" id="IPR036179">
    <property type="entry name" value="Ig-like_dom_sf"/>
</dbReference>
<organism evidence="7 8">
    <name type="scientific">Rhynocoris fuscipes</name>
    <dbReference type="NCBI Taxonomy" id="488301"/>
    <lineage>
        <taxon>Eukaryota</taxon>
        <taxon>Metazoa</taxon>
        <taxon>Ecdysozoa</taxon>
        <taxon>Arthropoda</taxon>
        <taxon>Hexapoda</taxon>
        <taxon>Insecta</taxon>
        <taxon>Pterygota</taxon>
        <taxon>Neoptera</taxon>
        <taxon>Paraneoptera</taxon>
        <taxon>Hemiptera</taxon>
        <taxon>Heteroptera</taxon>
        <taxon>Panheteroptera</taxon>
        <taxon>Cimicomorpha</taxon>
        <taxon>Reduviidae</taxon>
        <taxon>Harpactorinae</taxon>
        <taxon>Harpactorini</taxon>
        <taxon>Rhynocoris</taxon>
    </lineage>
</organism>
<dbReference type="InterPro" id="IPR013162">
    <property type="entry name" value="CD80_C2-set"/>
</dbReference>
<keyword evidence="3" id="KW-1015">Disulfide bond</keyword>
<evidence type="ECO:0000313" key="8">
    <source>
        <dbReference type="Proteomes" id="UP001461498"/>
    </source>
</evidence>
<accession>A0AAW1CL62</accession>
<dbReference type="Proteomes" id="UP001461498">
    <property type="component" value="Unassembled WGS sequence"/>
</dbReference>
<name>A0AAW1CL62_9HEMI</name>
<keyword evidence="8" id="KW-1185">Reference proteome</keyword>
<dbReference type="InterPro" id="IPR013783">
    <property type="entry name" value="Ig-like_fold"/>
</dbReference>
<feature type="domain" description="Ig-like" evidence="6">
    <location>
        <begin position="115"/>
        <end position="194"/>
    </location>
</feature>
<feature type="domain" description="Ig-like" evidence="6">
    <location>
        <begin position="311"/>
        <end position="403"/>
    </location>
</feature>
<dbReference type="CDD" id="cd00096">
    <property type="entry name" value="Ig"/>
    <property type="match status" value="1"/>
</dbReference>
<sequence length="670" mass="73611">MNYYLFSVPPHQLLVYDNSGRELKDTVGPLTEDSELVLICEVRGGEPKPSVSWFVNEKLVEGIVDTESISVVINKLKISRLKRSHLNTTYKCQASNTKLIPPTEKTVRLEMNLRPETVEITEKPASIMADREYTLTCFATGSRPQAQLTWIKENKKFRRGKVETKSNETTVISSLRFTPAPEDNDSLLKCQALNPSIPQEPLHDSFLLNVVYSPLVTLELGTSLKPHQIKEGDDVYFECNVRANPVQHKISWYHNGEPVTQNMSSGVLFSTKSLVLQGVTRQNGGAYHCIAANTRGQTSSQPVNLRIQYAPFCLLTEPVIVGASLHESVKVNCLVSADPADITFTWQFNNSGESFQIPTYRFATVNGTVSEFVYTPTSEKDYGTLACWATNRIGKQAEPCTFQLVPASKPSPLHNCTLRSTVNATGDWLEVECMPGYDGGLTQTFHLEAVDTATSVSCLNTTSFDSPLFRLEVGSLMRTNTPSTTVQLVMYAANQKGRSDIVVLEDIAIRDAEKRTEWVGRSGGLGSGSIAALLGIGFIVLAAILLALTICLVRRRSSRFSRTTLAPTKQIEVTHGHDQRYVVAYQLKPEAQPKQPDILNRVAGDPLEREVPAVTYSGPGVTATFMSPCNSADSATINNSPPSHPDESKVNGIHTNHPFSTSIPGPESCV</sequence>
<dbReference type="InterPro" id="IPR013098">
    <property type="entry name" value="Ig_I-set"/>
</dbReference>
<evidence type="ECO:0000259" key="6">
    <source>
        <dbReference type="PROSITE" id="PS50835"/>
    </source>
</evidence>
<evidence type="ECO:0000256" key="3">
    <source>
        <dbReference type="ARBA" id="ARBA00023157"/>
    </source>
</evidence>
<evidence type="ECO:0000256" key="4">
    <source>
        <dbReference type="SAM" id="MobiDB-lite"/>
    </source>
</evidence>
<keyword evidence="2 5" id="KW-0472">Membrane</keyword>
<dbReference type="PANTHER" id="PTHR23278">
    <property type="entry name" value="SIDESTEP PROTEIN"/>
    <property type="match status" value="1"/>
</dbReference>
<proteinExistence type="predicted"/>
<dbReference type="Pfam" id="PF08205">
    <property type="entry name" value="C2-set_2"/>
    <property type="match status" value="1"/>
</dbReference>
<dbReference type="Pfam" id="PF13927">
    <property type="entry name" value="Ig_3"/>
    <property type="match status" value="1"/>
</dbReference>
<dbReference type="PROSITE" id="PS50835">
    <property type="entry name" value="IG_LIKE"/>
    <property type="match status" value="4"/>
</dbReference>
<gene>
    <name evidence="7" type="ORF">O3M35_004110</name>
</gene>
<protein>
    <recommendedName>
        <fullName evidence="6">Ig-like domain-containing protein</fullName>
    </recommendedName>
</protein>
<feature type="compositionally biased region" description="Polar residues" evidence="4">
    <location>
        <begin position="653"/>
        <end position="663"/>
    </location>
</feature>
<dbReference type="InterPro" id="IPR003599">
    <property type="entry name" value="Ig_sub"/>
</dbReference>
<dbReference type="SMART" id="SM00408">
    <property type="entry name" value="IGc2"/>
    <property type="match status" value="3"/>
</dbReference>
<feature type="transmembrane region" description="Helical" evidence="5">
    <location>
        <begin position="530"/>
        <end position="553"/>
    </location>
</feature>
<reference evidence="7 8" key="1">
    <citation type="submission" date="2022-12" db="EMBL/GenBank/DDBJ databases">
        <title>Chromosome-level genome assembly of true bugs.</title>
        <authorList>
            <person name="Ma L."/>
            <person name="Li H."/>
        </authorList>
    </citation>
    <scope>NUCLEOTIDE SEQUENCE [LARGE SCALE GENOMIC DNA]</scope>
    <source>
        <strain evidence="7">Lab_2022b</strain>
    </source>
</reference>
<keyword evidence="5" id="KW-1133">Transmembrane helix</keyword>
<dbReference type="InterPro" id="IPR007110">
    <property type="entry name" value="Ig-like_dom"/>
</dbReference>
<feature type="domain" description="Ig-like" evidence="6">
    <location>
        <begin position="214"/>
        <end position="304"/>
    </location>
</feature>
<dbReference type="InterPro" id="IPR003598">
    <property type="entry name" value="Ig_sub2"/>
</dbReference>
<dbReference type="SMART" id="SM00409">
    <property type="entry name" value="IG"/>
    <property type="match status" value="4"/>
</dbReference>
<evidence type="ECO:0000256" key="5">
    <source>
        <dbReference type="SAM" id="Phobius"/>
    </source>
</evidence>
<feature type="region of interest" description="Disordered" evidence="4">
    <location>
        <begin position="632"/>
        <end position="670"/>
    </location>
</feature>
<dbReference type="PANTHER" id="PTHR23278:SF26">
    <property type="entry name" value="SIDESTEP III, ISOFORM O"/>
    <property type="match status" value="1"/>
</dbReference>
<dbReference type="GO" id="GO:0016020">
    <property type="term" value="C:membrane"/>
    <property type="evidence" value="ECO:0007669"/>
    <property type="project" value="UniProtKB-SubCell"/>
</dbReference>
<dbReference type="SUPFAM" id="SSF48726">
    <property type="entry name" value="Immunoglobulin"/>
    <property type="match status" value="4"/>
</dbReference>